<dbReference type="Proteomes" id="UP000615593">
    <property type="component" value="Unassembled WGS sequence"/>
</dbReference>
<keyword evidence="1" id="KW-0812">Transmembrane</keyword>
<dbReference type="GeneID" id="94370277"/>
<comment type="caution">
    <text evidence="2">The sequence shown here is derived from an EMBL/GenBank/DDBJ whole genome shotgun (WGS) entry which is preliminary data.</text>
</comment>
<dbReference type="RefSeq" id="WP_027885395.1">
    <property type="nucleotide sequence ID" value="NZ_BMWY01000009.1"/>
</dbReference>
<reference evidence="3" key="1">
    <citation type="journal article" date="2019" name="Int. J. Syst. Evol. Microbiol.">
        <title>The Global Catalogue of Microorganisms (GCM) 10K type strain sequencing project: providing services to taxonomists for standard genome sequencing and annotation.</title>
        <authorList>
            <consortium name="The Broad Institute Genomics Platform"/>
            <consortium name="The Broad Institute Genome Sequencing Center for Infectious Disease"/>
            <person name="Wu L."/>
            <person name="Ma J."/>
        </authorList>
    </citation>
    <scope>NUCLEOTIDE SEQUENCE [LARGE SCALE GENOMIC DNA]</scope>
    <source>
        <strain evidence="3">KCTC 12708</strain>
    </source>
</reference>
<feature type="transmembrane region" description="Helical" evidence="1">
    <location>
        <begin position="28"/>
        <end position="51"/>
    </location>
</feature>
<feature type="transmembrane region" description="Helical" evidence="1">
    <location>
        <begin position="63"/>
        <end position="84"/>
    </location>
</feature>
<keyword evidence="3" id="KW-1185">Reference proteome</keyword>
<evidence type="ECO:0000313" key="3">
    <source>
        <dbReference type="Proteomes" id="UP000615593"/>
    </source>
</evidence>
<name>A0ABQ3C659_9FLAO</name>
<evidence type="ECO:0000256" key="1">
    <source>
        <dbReference type="SAM" id="Phobius"/>
    </source>
</evidence>
<accession>A0ABQ3C659</accession>
<keyword evidence="1" id="KW-0472">Membrane</keyword>
<protein>
    <submittedName>
        <fullName evidence="2">Uncharacterized protein</fullName>
    </submittedName>
</protein>
<organism evidence="2 3">
    <name type="scientific">Mesonia mobilis</name>
    <dbReference type="NCBI Taxonomy" id="369791"/>
    <lineage>
        <taxon>Bacteria</taxon>
        <taxon>Pseudomonadati</taxon>
        <taxon>Bacteroidota</taxon>
        <taxon>Flavobacteriia</taxon>
        <taxon>Flavobacteriales</taxon>
        <taxon>Flavobacteriaceae</taxon>
        <taxon>Mesonia</taxon>
    </lineage>
</organism>
<proteinExistence type="predicted"/>
<gene>
    <name evidence="2" type="ORF">GCM10008088_26130</name>
</gene>
<sequence length="94" mass="10779">MIGIVFIYFVGKKFYTLAEEKNKKKWPYAILGVLSYYFGLVTGGILLGILLEIFMPGTIDSTIWLLVYFAFLLGYWLVSGYIGYLDMLGKVMRL</sequence>
<evidence type="ECO:0000313" key="2">
    <source>
        <dbReference type="EMBL" id="GGZ63472.1"/>
    </source>
</evidence>
<dbReference type="EMBL" id="BMWY01000009">
    <property type="protein sequence ID" value="GGZ63472.1"/>
    <property type="molecule type" value="Genomic_DNA"/>
</dbReference>
<keyword evidence="1" id="KW-1133">Transmembrane helix</keyword>